<protein>
    <submittedName>
        <fullName evidence="1">Uncharacterized protein</fullName>
    </submittedName>
</protein>
<accession>A0A316TMW2</accession>
<proteinExistence type="predicted"/>
<sequence length="78" mass="8675">MADANKAGSVAVELHRQVLQVLLDKIEADRFPSVTMMDMAEELLAPEDVAPYAEVLLDKIRESTYPSLDLLRRVSAFA</sequence>
<gene>
    <name evidence="1" type="ORF">DJ010_05155</name>
</gene>
<dbReference type="EMBL" id="QGDD01000002">
    <property type="protein sequence ID" value="PWN03504.1"/>
    <property type="molecule type" value="Genomic_DNA"/>
</dbReference>
<dbReference type="RefSeq" id="WP_109692591.1">
    <property type="nucleotide sequence ID" value="NZ_QGDD01000002.1"/>
</dbReference>
<comment type="caution">
    <text evidence="1">The sequence shown here is derived from an EMBL/GenBank/DDBJ whole genome shotgun (WGS) entry which is preliminary data.</text>
</comment>
<keyword evidence="2" id="KW-1185">Reference proteome</keyword>
<dbReference type="OrthoDB" id="3579108at2"/>
<evidence type="ECO:0000313" key="2">
    <source>
        <dbReference type="Proteomes" id="UP000245507"/>
    </source>
</evidence>
<reference evidence="1 2" key="1">
    <citation type="submission" date="2018-05" db="EMBL/GenBank/DDBJ databases">
        <title>Nocardioides silvaticus genome.</title>
        <authorList>
            <person name="Li C."/>
            <person name="Wang G."/>
        </authorList>
    </citation>
    <scope>NUCLEOTIDE SEQUENCE [LARGE SCALE GENOMIC DNA]</scope>
    <source>
        <strain evidence="1 2">CCTCC AB 2018079</strain>
    </source>
</reference>
<organism evidence="1 2">
    <name type="scientific">Nocardioides silvaticus</name>
    <dbReference type="NCBI Taxonomy" id="2201891"/>
    <lineage>
        <taxon>Bacteria</taxon>
        <taxon>Bacillati</taxon>
        <taxon>Actinomycetota</taxon>
        <taxon>Actinomycetes</taxon>
        <taxon>Propionibacteriales</taxon>
        <taxon>Nocardioidaceae</taxon>
        <taxon>Nocardioides</taxon>
    </lineage>
</organism>
<evidence type="ECO:0000313" key="1">
    <source>
        <dbReference type="EMBL" id="PWN03504.1"/>
    </source>
</evidence>
<name>A0A316TMW2_9ACTN</name>
<dbReference type="Proteomes" id="UP000245507">
    <property type="component" value="Unassembled WGS sequence"/>
</dbReference>
<dbReference type="AlphaFoldDB" id="A0A316TMW2"/>